<reference evidence="1" key="2">
    <citation type="submission" date="2020-05" db="EMBL/GenBank/DDBJ databases">
        <authorList>
            <person name="Kim H.-S."/>
            <person name="Proctor R.H."/>
            <person name="Brown D.W."/>
        </authorList>
    </citation>
    <scope>NUCLEOTIDE SEQUENCE</scope>
    <source>
        <strain evidence="1">NRRL 22465</strain>
    </source>
</reference>
<proteinExistence type="predicted"/>
<comment type="caution">
    <text evidence="1">The sequence shown here is derived from an EMBL/GenBank/DDBJ whole genome shotgun (WGS) entry which is preliminary data.</text>
</comment>
<protein>
    <submittedName>
        <fullName evidence="1">Uncharacterized protein</fullName>
    </submittedName>
</protein>
<reference evidence="1" key="1">
    <citation type="journal article" date="2020" name="BMC Genomics">
        <title>Correction to: Identification and distribution of gene clusters required for synthesis of sphingolipid metabolism inhibitors in diverse species of the filamentous fungus Fusarium.</title>
        <authorList>
            <person name="Kim H.S."/>
            <person name="Lohmar J.M."/>
            <person name="Busman M."/>
            <person name="Brown D.W."/>
            <person name="Naumann T.A."/>
            <person name="Divon H.H."/>
            <person name="Lysoe E."/>
            <person name="Uhlig S."/>
            <person name="Proctor R.H."/>
        </authorList>
    </citation>
    <scope>NUCLEOTIDE SEQUENCE</scope>
    <source>
        <strain evidence="1">NRRL 22465</strain>
    </source>
</reference>
<dbReference type="AlphaFoldDB" id="A0A8H4URE1"/>
<sequence length="171" mass="19380">MQKNVSASSRDSGQTLTSMGPSFVEGTRVLFGSNTLVFKEPDHLTMFCDFKLTYRYPMRSVSLDVEIQKVEPFLHLHNDLYNTFAELQGPIKVQLRIIRGITGDATDPASQGKCSAALKMVQRILDNEAIRLHLLMPQGLEMSVMLLEGHDRFSFTTCDTMVEPLRIRSRR</sequence>
<evidence type="ECO:0000313" key="1">
    <source>
        <dbReference type="EMBL" id="KAF4981789.1"/>
    </source>
</evidence>
<evidence type="ECO:0000313" key="2">
    <source>
        <dbReference type="Proteomes" id="UP000635477"/>
    </source>
</evidence>
<keyword evidence="2" id="KW-1185">Reference proteome</keyword>
<dbReference type="Proteomes" id="UP000635477">
    <property type="component" value="Unassembled WGS sequence"/>
</dbReference>
<name>A0A8H4URE1_9HYPO</name>
<gene>
    <name evidence="1" type="ORF">FZEAL_2462</name>
</gene>
<organism evidence="1 2">
    <name type="scientific">Fusarium zealandicum</name>
    <dbReference type="NCBI Taxonomy" id="1053134"/>
    <lineage>
        <taxon>Eukaryota</taxon>
        <taxon>Fungi</taxon>
        <taxon>Dikarya</taxon>
        <taxon>Ascomycota</taxon>
        <taxon>Pezizomycotina</taxon>
        <taxon>Sordariomycetes</taxon>
        <taxon>Hypocreomycetidae</taxon>
        <taxon>Hypocreales</taxon>
        <taxon>Nectriaceae</taxon>
        <taxon>Fusarium</taxon>
        <taxon>Fusarium staphyleae species complex</taxon>
    </lineage>
</organism>
<dbReference type="EMBL" id="JABEYC010000150">
    <property type="protein sequence ID" value="KAF4981789.1"/>
    <property type="molecule type" value="Genomic_DNA"/>
</dbReference>
<accession>A0A8H4URE1</accession>